<evidence type="ECO:0000256" key="2">
    <source>
        <dbReference type="SAM" id="Phobius"/>
    </source>
</evidence>
<evidence type="ECO:0000256" key="1">
    <source>
        <dbReference type="SAM" id="MobiDB-lite"/>
    </source>
</evidence>
<evidence type="ECO:0000313" key="3">
    <source>
        <dbReference type="EMBL" id="KAJ8020144.1"/>
    </source>
</evidence>
<sequence>MAEAVKFMNEMLPAVNDIFGDELLKHGSISTNLPCDNLGFWLTQGVPLGIFVLHLIMVILGERDIGRCFVTGNEKELSDYQERYITEFCLDQAIHSDCFSSNESLDGIACQDFDCGNFNQKGVISSPNSPSDRIDTLFIYRYHIWFLFLFVIIRALPQLAWRLFCKAHIKKAVQEVATVAEFQHATCVIMTLNGKVGNFGELGLQSTTSTLASRERLSAWSDKMNDMVIREVKKRAEGKGLFTLYVLRKFMEIILDAGVIALLLIVFNQKRRTVFDHLAFVCDLHMEPANALLCKTIKDQYIPCTVSFGVEFYLAIFVLGFVLFVDLLAQFIFIGWFTRLGHLLIRTITFGKFLSGPIVFWDDAMTRDLELEQNEHWRQDEIHESFVNTPNDLYLIGLMYRQSDVSHSHFLKMMAEKMIKDLHPDLGDVNSNPSGLSSPRERYPSQSGNLVRNSVDDTGEEKSPWTNDSVTGNLVSL</sequence>
<dbReference type="EMBL" id="JAIZAY010000023">
    <property type="protein sequence ID" value="KAJ8020144.1"/>
    <property type="molecule type" value="Genomic_DNA"/>
</dbReference>
<keyword evidence="4" id="KW-1185">Reference proteome</keyword>
<proteinExistence type="predicted"/>
<reference evidence="3" key="1">
    <citation type="submission" date="2021-10" db="EMBL/GenBank/DDBJ databases">
        <title>Tropical sea cucumber genome reveals ecological adaptation and Cuvierian tubules defense mechanism.</title>
        <authorList>
            <person name="Chen T."/>
        </authorList>
    </citation>
    <scope>NUCLEOTIDE SEQUENCE</scope>
    <source>
        <strain evidence="3">Nanhai2018</strain>
        <tissue evidence="3">Muscle</tissue>
    </source>
</reference>
<keyword evidence="2" id="KW-0472">Membrane</keyword>
<feature type="transmembrane region" description="Helical" evidence="2">
    <location>
        <begin position="138"/>
        <end position="156"/>
    </location>
</feature>
<feature type="transmembrane region" description="Helical" evidence="2">
    <location>
        <begin position="312"/>
        <end position="337"/>
    </location>
</feature>
<evidence type="ECO:0008006" key="5">
    <source>
        <dbReference type="Google" id="ProtNLM"/>
    </source>
</evidence>
<feature type="region of interest" description="Disordered" evidence="1">
    <location>
        <begin position="429"/>
        <end position="477"/>
    </location>
</feature>
<evidence type="ECO:0000313" key="4">
    <source>
        <dbReference type="Proteomes" id="UP001152320"/>
    </source>
</evidence>
<dbReference type="Proteomes" id="UP001152320">
    <property type="component" value="Chromosome 23"/>
</dbReference>
<name>A0A9Q0YGP2_HOLLE</name>
<comment type="caution">
    <text evidence="3">The sequence shown here is derived from an EMBL/GenBank/DDBJ whole genome shotgun (WGS) entry which is preliminary data.</text>
</comment>
<feature type="transmembrane region" description="Helical" evidence="2">
    <location>
        <begin position="38"/>
        <end position="60"/>
    </location>
</feature>
<accession>A0A9Q0YGP2</accession>
<dbReference type="AlphaFoldDB" id="A0A9Q0YGP2"/>
<gene>
    <name evidence="3" type="ORF">HOLleu_42020</name>
</gene>
<keyword evidence="2" id="KW-0812">Transmembrane</keyword>
<feature type="transmembrane region" description="Helical" evidence="2">
    <location>
        <begin position="250"/>
        <end position="267"/>
    </location>
</feature>
<protein>
    <recommendedName>
        <fullName evidence="5">Innexin</fullName>
    </recommendedName>
</protein>
<feature type="compositionally biased region" description="Polar residues" evidence="1">
    <location>
        <begin position="464"/>
        <end position="477"/>
    </location>
</feature>
<keyword evidence="2" id="KW-1133">Transmembrane helix</keyword>
<organism evidence="3 4">
    <name type="scientific">Holothuria leucospilota</name>
    <name type="common">Black long sea cucumber</name>
    <name type="synonym">Mertensiothuria leucospilota</name>
    <dbReference type="NCBI Taxonomy" id="206669"/>
    <lineage>
        <taxon>Eukaryota</taxon>
        <taxon>Metazoa</taxon>
        <taxon>Echinodermata</taxon>
        <taxon>Eleutherozoa</taxon>
        <taxon>Echinozoa</taxon>
        <taxon>Holothuroidea</taxon>
        <taxon>Aspidochirotacea</taxon>
        <taxon>Aspidochirotida</taxon>
        <taxon>Holothuriidae</taxon>
        <taxon>Holothuria</taxon>
    </lineage>
</organism>